<dbReference type="SUPFAM" id="SSF53335">
    <property type="entry name" value="S-adenosyl-L-methionine-dependent methyltransferases"/>
    <property type="match status" value="1"/>
</dbReference>
<keyword evidence="1" id="KW-0489">Methyltransferase</keyword>
<dbReference type="PANTHER" id="PTHR14614">
    <property type="entry name" value="HEPATOCELLULAR CARCINOMA-ASSOCIATED ANTIGEN"/>
    <property type="match status" value="1"/>
</dbReference>
<dbReference type="Gene3D" id="3.40.50.150">
    <property type="entry name" value="Vaccinia Virus protein VP39"/>
    <property type="match status" value="1"/>
</dbReference>
<name>A0A0B2NWR2_GLYSO</name>
<dbReference type="Proteomes" id="UP000053555">
    <property type="component" value="Unassembled WGS sequence"/>
</dbReference>
<evidence type="ECO:0000313" key="1">
    <source>
        <dbReference type="EMBL" id="KHN01591.1"/>
    </source>
</evidence>
<dbReference type="InterPro" id="IPR019410">
    <property type="entry name" value="Methyltransf_16"/>
</dbReference>
<dbReference type="PANTHER" id="PTHR14614:SF109">
    <property type="entry name" value="RIBOSOMAL LYSINE N-METHYLTRANSFERASE 5"/>
    <property type="match status" value="1"/>
</dbReference>
<dbReference type="AlphaFoldDB" id="A0A0B2NWR2"/>
<dbReference type="InterPro" id="IPR029063">
    <property type="entry name" value="SAM-dependent_MTases_sf"/>
</dbReference>
<dbReference type="GO" id="GO:0008168">
    <property type="term" value="F:methyltransferase activity"/>
    <property type="evidence" value="ECO:0007669"/>
    <property type="project" value="UniProtKB-KW"/>
</dbReference>
<dbReference type="EMBL" id="KN670914">
    <property type="protein sequence ID" value="KHN01591.1"/>
    <property type="molecule type" value="Genomic_DNA"/>
</dbReference>
<dbReference type="EC" id="2.3.1.48" evidence="1"/>
<keyword evidence="1" id="KW-0012">Acyltransferase</keyword>
<dbReference type="Pfam" id="PF10294">
    <property type="entry name" value="Methyltransf_16"/>
    <property type="match status" value="1"/>
</dbReference>
<organism evidence="1">
    <name type="scientific">Glycine soja</name>
    <name type="common">Wild soybean</name>
    <dbReference type="NCBI Taxonomy" id="3848"/>
    <lineage>
        <taxon>Eukaryota</taxon>
        <taxon>Viridiplantae</taxon>
        <taxon>Streptophyta</taxon>
        <taxon>Embryophyta</taxon>
        <taxon>Tracheophyta</taxon>
        <taxon>Spermatophyta</taxon>
        <taxon>Magnoliopsida</taxon>
        <taxon>eudicotyledons</taxon>
        <taxon>Gunneridae</taxon>
        <taxon>Pentapetalae</taxon>
        <taxon>rosids</taxon>
        <taxon>fabids</taxon>
        <taxon>Fabales</taxon>
        <taxon>Fabaceae</taxon>
        <taxon>Papilionoideae</taxon>
        <taxon>50 kb inversion clade</taxon>
        <taxon>NPAAA clade</taxon>
        <taxon>indigoferoid/millettioid clade</taxon>
        <taxon>Phaseoleae</taxon>
        <taxon>Glycine</taxon>
        <taxon>Glycine subgen. Soja</taxon>
    </lineage>
</organism>
<protein>
    <submittedName>
        <fullName evidence="1">Methyltransferase-like protein 21D</fullName>
        <ecNumber evidence="1">2.3.1.48</ecNumber>
    </submittedName>
</protein>
<gene>
    <name evidence="1" type="ORF">glysoja_039306</name>
</gene>
<accession>A0A0B2NWR2</accession>
<reference evidence="1" key="1">
    <citation type="submission" date="2014-07" db="EMBL/GenBank/DDBJ databases">
        <title>Identification of a novel salt tolerance gene in wild soybean by whole-genome sequencing.</title>
        <authorList>
            <person name="Lam H.-M."/>
            <person name="Qi X."/>
            <person name="Li M.-W."/>
            <person name="Liu X."/>
            <person name="Xie M."/>
            <person name="Ni M."/>
            <person name="Xu X."/>
        </authorList>
    </citation>
    <scope>NUCLEOTIDE SEQUENCE [LARGE SCALE GENOMIC DNA]</scope>
    <source>
        <tissue evidence="1">Root</tissue>
    </source>
</reference>
<dbReference type="GO" id="GO:0061733">
    <property type="term" value="F:protein-lysine-acetyltransferase activity"/>
    <property type="evidence" value="ECO:0007669"/>
    <property type="project" value="UniProtKB-EC"/>
</dbReference>
<sequence>MASALACAFSNDWFLVLNSFEILDFCFKGTPGVTGAVMWDSGVVLGKFLEHAVDSGMLVLQGKKIVELGSGCGLVGCIATLLGSEVIVTDLPDRLRLLRKNIETNMKHVSLRGSVTATELTWGEDPDPELIDPTPDFETLMQLSGPNKTIFLAGELRNDAILEYFLVAAMDNFTIGRVEQTLWHPDYCSNRVVLYVLVRKLLLRI</sequence>
<proteinExistence type="predicted"/>
<dbReference type="GO" id="GO:0032259">
    <property type="term" value="P:methylation"/>
    <property type="evidence" value="ECO:0007669"/>
    <property type="project" value="UniProtKB-KW"/>
</dbReference>
<keyword evidence="1" id="KW-0808">Transferase</keyword>